<comment type="caution">
    <text evidence="11">The sequence shown here is derived from an EMBL/GenBank/DDBJ whole genome shotgun (WGS) entry which is preliminary data.</text>
</comment>
<evidence type="ECO:0000256" key="8">
    <source>
        <dbReference type="RuleBase" id="RU363037"/>
    </source>
</evidence>
<dbReference type="SUPFAM" id="SSF52374">
    <property type="entry name" value="Nucleotidylyl transferase"/>
    <property type="match status" value="1"/>
</dbReference>
<feature type="binding site" evidence="7">
    <location>
        <position position="346"/>
    </location>
    <ligand>
        <name>Zn(2+)</name>
        <dbReference type="ChEBI" id="CHEBI:29105"/>
    </ligand>
</feature>
<feature type="short sequence motif" description="'KMSKS' region" evidence="7">
    <location>
        <begin position="484"/>
        <end position="488"/>
    </location>
</feature>
<keyword evidence="12" id="KW-1185">Reference proteome</keyword>
<organism evidence="11 12">
    <name type="scientific">Rhodococcoides kroppenstedtii</name>
    <dbReference type="NCBI Taxonomy" id="293050"/>
    <lineage>
        <taxon>Bacteria</taxon>
        <taxon>Bacillati</taxon>
        <taxon>Actinomycetota</taxon>
        <taxon>Actinomycetes</taxon>
        <taxon>Mycobacteriales</taxon>
        <taxon>Nocardiaceae</taxon>
        <taxon>Rhodococcoides</taxon>
    </lineage>
</organism>
<name>A0ABS7NW18_9NOCA</name>
<feature type="compositionally biased region" description="Basic residues" evidence="9">
    <location>
        <begin position="10"/>
        <end position="37"/>
    </location>
</feature>
<evidence type="ECO:0000256" key="5">
    <source>
        <dbReference type="ARBA" id="ARBA00022840"/>
    </source>
</evidence>
<protein>
    <recommendedName>
        <fullName evidence="7">Glutamyl-Q tRNA(Asp) synthetase</fullName>
        <shortName evidence="7">Glu-Q-RSs</shortName>
        <ecNumber evidence="7">6.1.1.-</ecNumber>
    </recommendedName>
</protein>
<keyword evidence="4 7" id="KW-0862">Zinc</keyword>
<proteinExistence type="inferred from homology"/>
<keyword evidence="5 7" id="KW-0067">ATP-binding</keyword>
<dbReference type="InterPro" id="IPR022380">
    <property type="entry name" value="Glu-Q_tRNA(Asp)_Synthase"/>
</dbReference>
<evidence type="ECO:0000313" key="12">
    <source>
        <dbReference type="Proteomes" id="UP001520140"/>
    </source>
</evidence>
<feature type="binding site" evidence="7">
    <location>
        <position position="428"/>
    </location>
    <ligand>
        <name>L-glutamate</name>
        <dbReference type="ChEBI" id="CHEBI:29985"/>
    </ligand>
</feature>
<dbReference type="PANTHER" id="PTHR43311:SF1">
    <property type="entry name" value="GLUTAMYL-Q TRNA(ASP) SYNTHETASE"/>
    <property type="match status" value="1"/>
</dbReference>
<evidence type="ECO:0000256" key="9">
    <source>
        <dbReference type="SAM" id="MobiDB-lite"/>
    </source>
</evidence>
<dbReference type="InterPro" id="IPR049940">
    <property type="entry name" value="GluQ/Sye"/>
</dbReference>
<keyword evidence="8" id="KW-0648">Protein biosynthesis</keyword>
<dbReference type="NCBIfam" id="NF004315">
    <property type="entry name" value="PRK05710.1-4"/>
    <property type="match status" value="1"/>
</dbReference>
<keyword evidence="1 7" id="KW-0436">Ligase</keyword>
<keyword evidence="2 7" id="KW-0479">Metal-binding</keyword>
<dbReference type="EC" id="6.1.1.-" evidence="7"/>
<feature type="compositionally biased region" description="Basic residues" evidence="9">
    <location>
        <begin position="166"/>
        <end position="183"/>
    </location>
</feature>
<evidence type="ECO:0000256" key="1">
    <source>
        <dbReference type="ARBA" id="ARBA00022598"/>
    </source>
</evidence>
<comment type="cofactor">
    <cofactor evidence="7">
        <name>Zn(2+)</name>
        <dbReference type="ChEBI" id="CHEBI:29105"/>
    </cofactor>
    <text evidence="7">Binds 1 zinc ion per subunit.</text>
</comment>
<feature type="compositionally biased region" description="Basic residues" evidence="9">
    <location>
        <begin position="142"/>
        <end position="156"/>
    </location>
</feature>
<dbReference type="InterPro" id="IPR001412">
    <property type="entry name" value="aa-tRNA-synth_I_CS"/>
</dbReference>
<dbReference type="NCBIfam" id="TIGR03838">
    <property type="entry name" value="queuosine_YadB"/>
    <property type="match status" value="1"/>
</dbReference>
<sequence length="549" mass="59829">MGTDRPRTASARRRGTRRRRRTRIGRPRRCSAGRRRAHLGDGRLQRVHRRARRGGGTTTAPGRLGRTHRGHPTGVGGAVGHGHRGRRRATARPPGGSHPGGRLLPRPLRDARVPRPPRHTGQPDRTRDASPGLLRRLDVAGRRSRPGPHRRRNRRPAPRDGGVRQLHQRLRPHRGHPRPRGHRPAPLFHGGPARRPDPRPPRRGHRHPRVLAGGADRHVATPGSGRRRRRDPGAGTLAHRRAARPRRGGAVNGAGRFAPSPSGDLHVGNLRTAVLAWLSARRSDRAFLIRIEDLDRVREGSADRQLADLAALGLVADQPVLTQSSRRAAYDGAIATLRAAGRVYECFCTRREIQQAASAPHAPQGAYPGTCRNLTDAERDERRRAGRRAALRLRADVATATVHDVLLGPYTGVVDDLVLRRTDGVPAYNLAVVVDDAFQGVDQVVRGDDLLPSSPRQAYLAGLLGVPVPEYVHVPLALGPTGARLAKRDGAVTLRDRLDAGATAGDVLAEIARSIGVDESTSSCSIEDVADAWSPSRLPREPWYVLGHC</sequence>
<feature type="binding site" evidence="7">
    <location>
        <begin position="256"/>
        <end position="260"/>
    </location>
    <ligand>
        <name>L-glutamate</name>
        <dbReference type="ChEBI" id="CHEBI:29985"/>
    </ligand>
</feature>
<feature type="binding site" evidence="7">
    <location>
        <position position="446"/>
    </location>
    <ligand>
        <name>L-glutamate</name>
        <dbReference type="ChEBI" id="CHEBI:29985"/>
    </ligand>
</feature>
<feature type="binding site" evidence="7">
    <location>
        <position position="487"/>
    </location>
    <ligand>
        <name>ATP</name>
        <dbReference type="ChEBI" id="CHEBI:30616"/>
    </ligand>
</feature>
<dbReference type="EMBL" id="JABUKG010000014">
    <property type="protein sequence ID" value="MBY6321897.1"/>
    <property type="molecule type" value="Genomic_DNA"/>
</dbReference>
<feature type="binding site" evidence="7">
    <location>
        <position position="371"/>
    </location>
    <ligand>
        <name>Zn(2+)</name>
        <dbReference type="ChEBI" id="CHEBI:29105"/>
    </ligand>
</feature>
<feature type="compositionally biased region" description="Basic residues" evidence="9">
    <location>
        <begin position="81"/>
        <end position="90"/>
    </location>
</feature>
<dbReference type="PANTHER" id="PTHR43311">
    <property type="entry name" value="GLUTAMATE--TRNA LIGASE"/>
    <property type="match status" value="1"/>
</dbReference>
<dbReference type="InterPro" id="IPR000924">
    <property type="entry name" value="Glu/Gln-tRNA-synth"/>
</dbReference>
<feature type="binding site" evidence="7">
    <location>
        <position position="367"/>
    </location>
    <ligand>
        <name>Zn(2+)</name>
        <dbReference type="ChEBI" id="CHEBI:29105"/>
    </ligand>
</feature>
<keyword evidence="3 7" id="KW-0547">Nucleotide-binding</keyword>
<dbReference type="Pfam" id="PF00749">
    <property type="entry name" value="tRNA-synt_1c"/>
    <property type="match status" value="1"/>
</dbReference>
<accession>A0ABS7NW18</accession>
<feature type="domain" description="Glutamyl/glutaminyl-tRNA synthetase class Ib catalytic" evidence="10">
    <location>
        <begin position="256"/>
        <end position="494"/>
    </location>
</feature>
<dbReference type="HAMAP" id="MF_01428">
    <property type="entry name" value="Glu_Q_tRNA_synth"/>
    <property type="match status" value="1"/>
</dbReference>
<gene>
    <name evidence="11" type="primary">gluQRS</name>
    <name evidence="7" type="synonym">gluQ</name>
    <name evidence="11" type="ORF">HQ605_13805</name>
</gene>
<dbReference type="Gene3D" id="3.40.50.620">
    <property type="entry name" value="HUPs"/>
    <property type="match status" value="1"/>
</dbReference>
<evidence type="ECO:0000256" key="4">
    <source>
        <dbReference type="ARBA" id="ARBA00022833"/>
    </source>
</evidence>
<evidence type="ECO:0000256" key="3">
    <source>
        <dbReference type="ARBA" id="ARBA00022741"/>
    </source>
</evidence>
<dbReference type="InterPro" id="IPR020058">
    <property type="entry name" value="Glu/Gln-tRNA-synth_Ib_cat-dom"/>
</dbReference>
<evidence type="ECO:0000259" key="10">
    <source>
        <dbReference type="Pfam" id="PF00749"/>
    </source>
</evidence>
<dbReference type="PRINTS" id="PR00987">
    <property type="entry name" value="TRNASYNTHGLU"/>
</dbReference>
<evidence type="ECO:0000256" key="7">
    <source>
        <dbReference type="HAMAP-Rule" id="MF_01428"/>
    </source>
</evidence>
<feature type="short sequence motif" description="'HIGH' region" evidence="7">
    <location>
        <begin position="259"/>
        <end position="269"/>
    </location>
</feature>
<comment type="function">
    <text evidence="7">Catalyzes the tRNA-independent activation of glutamate in presence of ATP and the subsequent transfer of glutamate onto a tRNA(Asp). Glutamate is transferred on the 2-amino-5-(4,5-dihydroxy-2-cyclopenten-1-yl) moiety of the queuosine in the wobble position of the QUC anticodon.</text>
</comment>
<dbReference type="InterPro" id="IPR014729">
    <property type="entry name" value="Rossmann-like_a/b/a_fold"/>
</dbReference>
<feature type="binding site" evidence="7">
    <location>
        <position position="348"/>
    </location>
    <ligand>
        <name>Zn(2+)</name>
        <dbReference type="ChEBI" id="CHEBI:29105"/>
    </ligand>
</feature>
<dbReference type="Proteomes" id="UP001520140">
    <property type="component" value="Unassembled WGS sequence"/>
</dbReference>
<reference evidence="11 12" key="1">
    <citation type="submission" date="2020-06" db="EMBL/GenBank/DDBJ databases">
        <title>Taxonomy, biology and ecology of Rhodococcus bacteria occurring in California pistachio and other woody hosts as revealed by genome sequence analyses.</title>
        <authorList>
            <person name="Gai Y."/>
            <person name="Riely B."/>
        </authorList>
    </citation>
    <scope>NUCLEOTIDE SEQUENCE [LARGE SCALE GENOMIC DNA]</scope>
    <source>
        <strain evidence="11 12">BP-284</strain>
    </source>
</reference>
<dbReference type="GO" id="GO:0016874">
    <property type="term" value="F:ligase activity"/>
    <property type="evidence" value="ECO:0007669"/>
    <property type="project" value="UniProtKB-KW"/>
</dbReference>
<evidence type="ECO:0000256" key="6">
    <source>
        <dbReference type="ARBA" id="ARBA00023146"/>
    </source>
</evidence>
<evidence type="ECO:0000256" key="2">
    <source>
        <dbReference type="ARBA" id="ARBA00022723"/>
    </source>
</evidence>
<feature type="compositionally biased region" description="Basic residues" evidence="9">
    <location>
        <begin position="238"/>
        <end position="247"/>
    </location>
</feature>
<feature type="binding site" evidence="7">
    <location>
        <position position="292"/>
    </location>
    <ligand>
        <name>L-glutamate</name>
        <dbReference type="ChEBI" id="CHEBI:29985"/>
    </ligand>
</feature>
<comment type="similarity">
    <text evidence="7">Belongs to the class-I aminoacyl-tRNA synthetase family. GluQ subfamily.</text>
</comment>
<dbReference type="PROSITE" id="PS00178">
    <property type="entry name" value="AA_TRNA_LIGASE_I"/>
    <property type="match status" value="1"/>
</dbReference>
<keyword evidence="6 7" id="KW-0030">Aminoacyl-tRNA synthetase</keyword>
<feature type="region of interest" description="Disordered" evidence="9">
    <location>
        <begin position="1"/>
        <end position="263"/>
    </location>
</feature>
<evidence type="ECO:0000313" key="11">
    <source>
        <dbReference type="EMBL" id="MBY6321897.1"/>
    </source>
</evidence>